<dbReference type="EMBL" id="CAJGYO010000018">
    <property type="protein sequence ID" value="CAD6338109.1"/>
    <property type="molecule type" value="Genomic_DNA"/>
</dbReference>
<comment type="caution">
    <text evidence="1">The sequence shown here is derived from an EMBL/GenBank/DDBJ whole genome shotgun (WGS) entry which is preliminary data.</text>
</comment>
<protein>
    <submittedName>
        <fullName evidence="1">Uncharacterized protein</fullName>
    </submittedName>
</protein>
<proteinExistence type="predicted"/>
<evidence type="ECO:0000313" key="1">
    <source>
        <dbReference type="EMBL" id="CAD6338109.1"/>
    </source>
</evidence>
<accession>A0A811S6I8</accession>
<sequence>MEEQVMTELVEKSKKKKELVTQEINQAEMGPYLSYEVWSYVMSIGVFTFKDCTINEIEMICDPSTEDIRFASRRRRIENQANLLRQYRTNGHVVLQYEVTDDERDVEV</sequence>
<name>A0A811S6I8_9POAL</name>
<keyword evidence="2" id="KW-1185">Reference proteome</keyword>
<dbReference type="Proteomes" id="UP000604825">
    <property type="component" value="Unassembled WGS sequence"/>
</dbReference>
<dbReference type="AlphaFoldDB" id="A0A811S6I8"/>
<reference evidence="1" key="1">
    <citation type="submission" date="2020-10" db="EMBL/GenBank/DDBJ databases">
        <authorList>
            <person name="Han B."/>
            <person name="Lu T."/>
            <person name="Zhao Q."/>
            <person name="Huang X."/>
            <person name="Zhao Y."/>
        </authorList>
    </citation>
    <scope>NUCLEOTIDE SEQUENCE</scope>
</reference>
<organism evidence="1 2">
    <name type="scientific">Miscanthus lutarioriparius</name>
    <dbReference type="NCBI Taxonomy" id="422564"/>
    <lineage>
        <taxon>Eukaryota</taxon>
        <taxon>Viridiplantae</taxon>
        <taxon>Streptophyta</taxon>
        <taxon>Embryophyta</taxon>
        <taxon>Tracheophyta</taxon>
        <taxon>Spermatophyta</taxon>
        <taxon>Magnoliopsida</taxon>
        <taxon>Liliopsida</taxon>
        <taxon>Poales</taxon>
        <taxon>Poaceae</taxon>
        <taxon>PACMAD clade</taxon>
        <taxon>Panicoideae</taxon>
        <taxon>Andropogonodae</taxon>
        <taxon>Andropogoneae</taxon>
        <taxon>Saccharinae</taxon>
        <taxon>Miscanthus</taxon>
    </lineage>
</organism>
<evidence type="ECO:0000313" key="2">
    <source>
        <dbReference type="Proteomes" id="UP000604825"/>
    </source>
</evidence>
<gene>
    <name evidence="1" type="ORF">NCGR_LOCUS62207</name>
</gene>